<evidence type="ECO:0000313" key="2">
    <source>
        <dbReference type="EMBL" id="KAK3543942.1"/>
    </source>
</evidence>
<accession>A0AAE0V6A9</accession>
<gene>
    <name evidence="2" type="ORF">QTP70_031850</name>
</gene>
<protein>
    <submittedName>
        <fullName evidence="2">Uncharacterized protein</fullName>
    </submittedName>
</protein>
<dbReference type="Proteomes" id="UP001274896">
    <property type="component" value="Unassembled WGS sequence"/>
</dbReference>
<evidence type="ECO:0000256" key="1">
    <source>
        <dbReference type="SAM" id="MobiDB-lite"/>
    </source>
</evidence>
<reference evidence="2" key="1">
    <citation type="submission" date="2023-06" db="EMBL/GenBank/DDBJ databases">
        <title>Male Hemibagrus guttatus genome.</title>
        <authorList>
            <person name="Bian C."/>
        </authorList>
    </citation>
    <scope>NUCLEOTIDE SEQUENCE</scope>
    <source>
        <strain evidence="2">Male_cb2023</strain>
        <tissue evidence="2">Muscle</tissue>
    </source>
</reference>
<name>A0AAE0V6A9_9TELE</name>
<dbReference type="EMBL" id="JAUCMX010000006">
    <property type="protein sequence ID" value="KAK3543942.1"/>
    <property type="molecule type" value="Genomic_DNA"/>
</dbReference>
<dbReference type="PANTHER" id="PTHR47331">
    <property type="entry name" value="PHD-TYPE DOMAIN-CONTAINING PROTEIN"/>
    <property type="match status" value="1"/>
</dbReference>
<keyword evidence="3" id="KW-1185">Reference proteome</keyword>
<dbReference type="PANTHER" id="PTHR47331:SF6">
    <property type="entry name" value="DOUBLECORTIN DOMAIN-CONTAINING PROTEIN"/>
    <property type="match status" value="1"/>
</dbReference>
<sequence>EVLMLQRETYEAAVEAQVLEDAESESESEEVKYERSSEYVHSQINLQSRPPSPLLLALAIAPPLNADSHNSFITWSPPMKDASHVQSVNNKPKSEKADSMHLPTKNLSDLSAGAMKSEVRRSSLIMNAHAKPYVPRYVPPASTSAQTEPLAQYLARRNLISSGLYQFDDKPENYWSWYSSFTSAAREVHLTATQELDLMTKWLGKESGEMVIRSVHVSNPNLETQSLRETTTCSGIIETSGKKAEGFQIETLDGKVLIPLPPLIECHKIMNNRCCGISTSESWASRNRIRYGQGETSQVMLSYICNKSKQYYMYVHNRFQCILTCILSCTDFLVHRSLLPASAIYKKKH</sequence>
<feature type="region of interest" description="Disordered" evidence="1">
    <location>
        <begin position="83"/>
        <end position="106"/>
    </location>
</feature>
<dbReference type="AlphaFoldDB" id="A0AAE0V6A9"/>
<organism evidence="2 3">
    <name type="scientific">Hemibagrus guttatus</name>
    <dbReference type="NCBI Taxonomy" id="175788"/>
    <lineage>
        <taxon>Eukaryota</taxon>
        <taxon>Metazoa</taxon>
        <taxon>Chordata</taxon>
        <taxon>Craniata</taxon>
        <taxon>Vertebrata</taxon>
        <taxon>Euteleostomi</taxon>
        <taxon>Actinopterygii</taxon>
        <taxon>Neopterygii</taxon>
        <taxon>Teleostei</taxon>
        <taxon>Ostariophysi</taxon>
        <taxon>Siluriformes</taxon>
        <taxon>Bagridae</taxon>
        <taxon>Hemibagrus</taxon>
    </lineage>
</organism>
<evidence type="ECO:0000313" key="3">
    <source>
        <dbReference type="Proteomes" id="UP001274896"/>
    </source>
</evidence>
<feature type="non-terminal residue" evidence="2">
    <location>
        <position position="349"/>
    </location>
</feature>
<comment type="caution">
    <text evidence="2">The sequence shown here is derived from an EMBL/GenBank/DDBJ whole genome shotgun (WGS) entry which is preliminary data.</text>
</comment>
<proteinExistence type="predicted"/>